<keyword evidence="3 9" id="KW-0819">tRNA processing</keyword>
<feature type="binding site" evidence="9">
    <location>
        <position position="255"/>
    </location>
    <ligand>
        <name>[4Fe-4S] cluster</name>
        <dbReference type="ChEBI" id="CHEBI:49883"/>
        <label>1</label>
    </ligand>
</feature>
<evidence type="ECO:0000256" key="5">
    <source>
        <dbReference type="ARBA" id="ARBA00022785"/>
    </source>
</evidence>
<keyword evidence="5 9" id="KW-0671">Queuosine biosynthesis</keyword>
<evidence type="ECO:0000256" key="8">
    <source>
        <dbReference type="ARBA" id="ARBA00023014"/>
    </source>
</evidence>
<evidence type="ECO:0000313" key="11">
    <source>
        <dbReference type="EMBL" id="MFC3853917.1"/>
    </source>
</evidence>
<keyword evidence="7 9" id="KW-0408">Iron</keyword>
<dbReference type="Gene3D" id="3.30.70.20">
    <property type="match status" value="1"/>
</dbReference>
<feature type="binding site" evidence="9">
    <location>
        <position position="198"/>
    </location>
    <ligand>
        <name>[4Fe-4S] cluster</name>
        <dbReference type="ChEBI" id="CHEBI:49883"/>
        <label>1</label>
    </ligand>
</feature>
<keyword evidence="9" id="KW-0846">Cobalamin</keyword>
<dbReference type="PROSITE" id="PS00198">
    <property type="entry name" value="4FE4S_FER_1"/>
    <property type="match status" value="1"/>
</dbReference>
<dbReference type="InterPro" id="IPR017900">
    <property type="entry name" value="4Fe4S_Fe_S_CS"/>
</dbReference>
<evidence type="ECO:0000256" key="4">
    <source>
        <dbReference type="ARBA" id="ARBA00022723"/>
    </source>
</evidence>
<dbReference type="InterPro" id="IPR004453">
    <property type="entry name" value="QueG"/>
</dbReference>
<comment type="subunit">
    <text evidence="9">Monomer.</text>
</comment>
<feature type="binding site" evidence="9">
    <location>
        <position position="140"/>
    </location>
    <ligand>
        <name>cob(II)alamin</name>
        <dbReference type="ChEBI" id="CHEBI:16304"/>
    </ligand>
</feature>
<dbReference type="Proteomes" id="UP001595617">
    <property type="component" value="Unassembled WGS sequence"/>
</dbReference>
<name>A0ABV7ZZG1_9GAMM</name>
<gene>
    <name evidence="9 11" type="primary">queG</name>
    <name evidence="11" type="ORF">ACFOOG_13815</name>
</gene>
<reference evidence="12" key="1">
    <citation type="journal article" date="2019" name="Int. J. Syst. Evol. Microbiol.">
        <title>The Global Catalogue of Microorganisms (GCM) 10K type strain sequencing project: providing services to taxonomists for standard genome sequencing and annotation.</title>
        <authorList>
            <consortium name="The Broad Institute Genomics Platform"/>
            <consortium name="The Broad Institute Genome Sequencing Center for Infectious Disease"/>
            <person name="Wu L."/>
            <person name="Ma J."/>
        </authorList>
    </citation>
    <scope>NUCLEOTIDE SEQUENCE [LARGE SCALE GENOMIC DNA]</scope>
    <source>
        <strain evidence="12">IBRC 10765</strain>
    </source>
</reference>
<dbReference type="NCBIfam" id="TIGR00276">
    <property type="entry name" value="tRNA epoxyqueuosine(34) reductase QueG"/>
    <property type="match status" value="1"/>
</dbReference>
<dbReference type="HAMAP" id="MF_00916">
    <property type="entry name" value="QueG"/>
    <property type="match status" value="1"/>
</dbReference>
<comment type="cofactor">
    <cofactor evidence="9">
        <name>[4Fe-4S] cluster</name>
        <dbReference type="ChEBI" id="CHEBI:49883"/>
    </cofactor>
    <text evidence="9">Binds 2 [4Fe-4S] clusters per monomer.</text>
</comment>
<accession>A0ABV7ZZG1</accession>
<comment type="caution">
    <text evidence="11">The sequence shown here is derived from an EMBL/GenBank/DDBJ whole genome shotgun (WGS) entry which is preliminary data.</text>
</comment>
<dbReference type="SUPFAM" id="SSF46548">
    <property type="entry name" value="alpha-helical ferredoxin"/>
    <property type="match status" value="1"/>
</dbReference>
<keyword evidence="4 9" id="KW-0479">Metal-binding</keyword>
<evidence type="ECO:0000256" key="1">
    <source>
        <dbReference type="ARBA" id="ARBA00022485"/>
    </source>
</evidence>
<feature type="binding site" evidence="9">
    <location>
        <begin position="248"/>
        <end position="249"/>
    </location>
    <ligand>
        <name>cob(II)alamin</name>
        <dbReference type="ChEBI" id="CHEBI:16304"/>
    </ligand>
</feature>
<feature type="domain" description="4Fe-4S ferredoxin-type" evidence="10">
    <location>
        <begin position="186"/>
        <end position="215"/>
    </location>
</feature>
<comment type="subcellular location">
    <subcellularLocation>
        <location evidence="9">Cytoplasm</location>
    </subcellularLocation>
</comment>
<keyword evidence="9" id="KW-0170">Cobalt</keyword>
<comment type="cofactor">
    <cofactor evidence="9">
        <name>cob(II)alamin</name>
        <dbReference type="ChEBI" id="CHEBI:16304"/>
    </cofactor>
</comment>
<evidence type="ECO:0000256" key="9">
    <source>
        <dbReference type="HAMAP-Rule" id="MF_00916"/>
    </source>
</evidence>
<keyword evidence="8 9" id="KW-0411">Iron-sulfur</keyword>
<feature type="binding site" evidence="9">
    <location>
        <position position="251"/>
    </location>
    <ligand>
        <name>[4Fe-4S] cluster</name>
        <dbReference type="ChEBI" id="CHEBI:49883"/>
        <label>2</label>
    </ligand>
</feature>
<feature type="binding site" evidence="9">
    <location>
        <position position="223"/>
    </location>
    <ligand>
        <name>cob(II)alamin</name>
        <dbReference type="ChEBI" id="CHEBI:16304"/>
    </ligand>
</feature>
<protein>
    <recommendedName>
        <fullName evidence="9">Epoxyqueuosine reductase</fullName>
        <ecNumber evidence="9">1.17.99.6</ecNumber>
    </recommendedName>
    <alternativeName>
        <fullName evidence="9">Queuosine biosynthesis protein QueG</fullName>
    </alternativeName>
</protein>
<dbReference type="Pfam" id="PF08331">
    <property type="entry name" value="QueG_DUF1730"/>
    <property type="match status" value="1"/>
</dbReference>
<keyword evidence="1 9" id="KW-0004">4Fe-4S</keyword>
<feature type="binding site" evidence="9">
    <location>
        <position position="64"/>
    </location>
    <ligand>
        <name>cob(II)alamin</name>
        <dbReference type="ChEBI" id="CHEBI:16304"/>
    </ligand>
</feature>
<proteinExistence type="inferred from homology"/>
<feature type="binding site" evidence="9">
    <location>
        <position position="221"/>
    </location>
    <ligand>
        <name>[4Fe-4S] cluster</name>
        <dbReference type="ChEBI" id="CHEBI:49883"/>
        <label>2</label>
    </ligand>
</feature>
<evidence type="ECO:0000259" key="10">
    <source>
        <dbReference type="PROSITE" id="PS51379"/>
    </source>
</evidence>
<keyword evidence="6 9" id="KW-0560">Oxidoreductase</keyword>
<organism evidence="11 12">
    <name type="scientific">Saccharospirillum mangrovi</name>
    <dbReference type="NCBI Taxonomy" id="2161747"/>
    <lineage>
        <taxon>Bacteria</taxon>
        <taxon>Pseudomonadati</taxon>
        <taxon>Pseudomonadota</taxon>
        <taxon>Gammaproteobacteria</taxon>
        <taxon>Oceanospirillales</taxon>
        <taxon>Saccharospirillaceae</taxon>
        <taxon>Saccharospirillum</taxon>
    </lineage>
</organism>
<feature type="active site" description="Proton donor" evidence="9">
    <location>
        <position position="140"/>
    </location>
</feature>
<feature type="binding site" evidence="9">
    <location>
        <position position="175"/>
    </location>
    <ligand>
        <name>cob(II)alamin</name>
        <dbReference type="ChEBI" id="CHEBI:16304"/>
    </ligand>
</feature>
<feature type="binding site" evidence="9">
    <location>
        <position position="248"/>
    </location>
    <ligand>
        <name>[4Fe-4S] cluster</name>
        <dbReference type="ChEBI" id="CHEBI:49883"/>
        <label>2</label>
    </ligand>
</feature>
<dbReference type="InterPro" id="IPR017896">
    <property type="entry name" value="4Fe4S_Fe-S-bd"/>
</dbReference>
<comment type="catalytic activity">
    <reaction evidence="9">
        <text>epoxyqueuosine(34) in tRNA + AH2 = queuosine(34) in tRNA + A + H2O</text>
        <dbReference type="Rhea" id="RHEA:32159"/>
        <dbReference type="Rhea" id="RHEA-COMP:18571"/>
        <dbReference type="Rhea" id="RHEA-COMP:18582"/>
        <dbReference type="ChEBI" id="CHEBI:13193"/>
        <dbReference type="ChEBI" id="CHEBI:15377"/>
        <dbReference type="ChEBI" id="CHEBI:17499"/>
        <dbReference type="ChEBI" id="CHEBI:194431"/>
        <dbReference type="ChEBI" id="CHEBI:194443"/>
        <dbReference type="EC" id="1.17.99.6"/>
    </reaction>
</comment>
<dbReference type="Pfam" id="PF13484">
    <property type="entry name" value="Fer4_16"/>
    <property type="match status" value="1"/>
</dbReference>
<comment type="similarity">
    <text evidence="9">Belongs to the QueG family.</text>
</comment>
<dbReference type="PROSITE" id="PS51379">
    <property type="entry name" value="4FE4S_FER_2"/>
    <property type="match status" value="1"/>
</dbReference>
<dbReference type="GO" id="GO:0052693">
    <property type="term" value="F:epoxyqueuosine reductase activity"/>
    <property type="evidence" value="ECO:0007669"/>
    <property type="project" value="UniProtKB-EC"/>
</dbReference>
<feature type="binding site" evidence="9">
    <location>
        <position position="164"/>
    </location>
    <ligand>
        <name>cob(II)alamin</name>
        <dbReference type="ChEBI" id="CHEBI:16304"/>
    </ligand>
</feature>
<dbReference type="EMBL" id="JBHRYR010000004">
    <property type="protein sequence ID" value="MFC3853917.1"/>
    <property type="molecule type" value="Genomic_DNA"/>
</dbReference>
<sequence>MQPIAALDLHALRDRLVEAAAELGFADVGITGIDQSAEQARHEAWLAEGYHGQMNYLAQHGDKRFHADQLVPGTRSVISVRMDYRPEAETRDLLDHPTKAYISRYALGRDYHKLMRKRLTALGKWLEDEVGHLGYRAFVDSAPVMERAIARNAGLGWQGKHTLIINAQAGSWFFLGELFTDLPLPPDPPQATEHCGSCTRCLEVCPTQAFVGPWVLDARKCISYLTIEHQGAIPEPLRAPMGNRIFGCDDCQIFCPWTKFSLPTKEDDFTPRHQLDDTEVLALFLWDEATFLQRTEGMAIRRTGYENWLRNTAIALGNGRARPDIIAALKRRRAEVSLMVAEHIDWALAQLTTRAQHDSE</sequence>
<dbReference type="InterPro" id="IPR013542">
    <property type="entry name" value="QueG_DUF1730"/>
</dbReference>
<feature type="binding site" evidence="9">
    <location>
        <position position="195"/>
    </location>
    <ligand>
        <name>[4Fe-4S] cluster</name>
        <dbReference type="ChEBI" id="CHEBI:49883"/>
        <label>1</label>
    </ligand>
</feature>
<comment type="caution">
    <text evidence="9">Lacks conserved residue(s) required for the propagation of feature annotation.</text>
</comment>
<dbReference type="RefSeq" id="WP_380697678.1">
    <property type="nucleotide sequence ID" value="NZ_JBHRYR010000004.1"/>
</dbReference>
<feature type="binding site" evidence="9">
    <location>
        <position position="205"/>
    </location>
    <ligand>
        <name>[4Fe-4S] cluster</name>
        <dbReference type="ChEBI" id="CHEBI:49883"/>
        <label>2</label>
    </ligand>
</feature>
<evidence type="ECO:0000313" key="12">
    <source>
        <dbReference type="Proteomes" id="UP001595617"/>
    </source>
</evidence>
<evidence type="ECO:0000256" key="7">
    <source>
        <dbReference type="ARBA" id="ARBA00023004"/>
    </source>
</evidence>
<evidence type="ECO:0000256" key="2">
    <source>
        <dbReference type="ARBA" id="ARBA00022490"/>
    </source>
</evidence>
<comment type="pathway">
    <text evidence="9">tRNA modification; tRNA-queuosine biosynthesis.</text>
</comment>
<dbReference type="PANTHER" id="PTHR30002">
    <property type="entry name" value="EPOXYQUEUOSINE REDUCTASE"/>
    <property type="match status" value="1"/>
</dbReference>
<keyword evidence="12" id="KW-1185">Reference proteome</keyword>
<feature type="binding site" evidence="9">
    <location>
        <position position="201"/>
    </location>
    <ligand>
        <name>[4Fe-4S] cluster</name>
        <dbReference type="ChEBI" id="CHEBI:49883"/>
        <label>1</label>
    </ligand>
</feature>
<dbReference type="EC" id="1.17.99.6" evidence="9"/>
<evidence type="ECO:0000256" key="3">
    <source>
        <dbReference type="ARBA" id="ARBA00022694"/>
    </source>
</evidence>
<evidence type="ECO:0000256" key="6">
    <source>
        <dbReference type="ARBA" id="ARBA00023002"/>
    </source>
</evidence>
<dbReference type="PANTHER" id="PTHR30002:SF4">
    <property type="entry name" value="EPOXYQUEUOSINE REDUCTASE"/>
    <property type="match status" value="1"/>
</dbReference>
<comment type="function">
    <text evidence="9">Catalyzes the conversion of epoxyqueuosine (oQ) to queuosine (Q), which is a hypermodified base found in the wobble positions of tRNA(Asp), tRNA(Asn), tRNA(His) and tRNA(Tyr).</text>
</comment>
<keyword evidence="2 9" id="KW-0963">Cytoplasm</keyword>